<dbReference type="EMBL" id="MN740394">
    <property type="protein sequence ID" value="QHU04180.1"/>
    <property type="molecule type" value="Genomic_DNA"/>
</dbReference>
<dbReference type="GO" id="GO:0003677">
    <property type="term" value="F:DNA binding"/>
    <property type="evidence" value="ECO:0007669"/>
    <property type="project" value="InterPro"/>
</dbReference>
<dbReference type="GO" id="GO:0005524">
    <property type="term" value="F:ATP binding"/>
    <property type="evidence" value="ECO:0007669"/>
    <property type="project" value="UniProtKB-KW"/>
</dbReference>
<evidence type="ECO:0000256" key="5">
    <source>
        <dbReference type="SAM" id="MobiDB-lite"/>
    </source>
</evidence>
<dbReference type="InterPro" id="IPR006935">
    <property type="entry name" value="Helicase/UvrB_N"/>
</dbReference>
<dbReference type="InterPro" id="IPR001650">
    <property type="entry name" value="Helicase_C-like"/>
</dbReference>
<name>A0A6C0JH51_9ZZZZ</name>
<evidence type="ECO:0000313" key="7">
    <source>
        <dbReference type="EMBL" id="QHU04180.1"/>
    </source>
</evidence>
<dbReference type="PROSITE" id="PS51192">
    <property type="entry name" value="HELICASE_ATP_BIND_1"/>
    <property type="match status" value="1"/>
</dbReference>
<feature type="region of interest" description="Disordered" evidence="5">
    <location>
        <begin position="477"/>
        <end position="528"/>
    </location>
</feature>
<dbReference type="PANTHER" id="PTHR11274:SF0">
    <property type="entry name" value="GENERAL TRANSCRIPTION AND DNA REPAIR FACTOR IIH HELICASE SUBUNIT XPB"/>
    <property type="match status" value="1"/>
</dbReference>
<organism evidence="7">
    <name type="scientific">viral metagenome</name>
    <dbReference type="NCBI Taxonomy" id="1070528"/>
    <lineage>
        <taxon>unclassified sequences</taxon>
        <taxon>metagenomes</taxon>
        <taxon>organismal metagenomes</taxon>
    </lineage>
</organism>
<dbReference type="Pfam" id="PF00271">
    <property type="entry name" value="Helicase_C"/>
    <property type="match status" value="1"/>
</dbReference>
<dbReference type="InterPro" id="IPR027417">
    <property type="entry name" value="P-loop_NTPase"/>
</dbReference>
<feature type="compositionally biased region" description="Acidic residues" evidence="5">
    <location>
        <begin position="513"/>
        <end position="525"/>
    </location>
</feature>
<feature type="domain" description="Helicase ATP-binding" evidence="6">
    <location>
        <begin position="116"/>
        <end position="265"/>
    </location>
</feature>
<evidence type="ECO:0000256" key="3">
    <source>
        <dbReference type="ARBA" id="ARBA00022806"/>
    </source>
</evidence>
<feature type="compositionally biased region" description="Basic residues" evidence="5">
    <location>
        <begin position="483"/>
        <end position="499"/>
    </location>
</feature>
<dbReference type="GO" id="GO:0016787">
    <property type="term" value="F:hydrolase activity"/>
    <property type="evidence" value="ECO:0007669"/>
    <property type="project" value="UniProtKB-KW"/>
</dbReference>
<accession>A0A6C0JH51</accession>
<keyword evidence="3" id="KW-0347">Helicase</keyword>
<dbReference type="Gene3D" id="3.40.50.300">
    <property type="entry name" value="P-loop containing nucleotide triphosphate hydrolases"/>
    <property type="match status" value="2"/>
</dbReference>
<evidence type="ECO:0000256" key="1">
    <source>
        <dbReference type="ARBA" id="ARBA00022741"/>
    </source>
</evidence>
<dbReference type="SUPFAM" id="SSF52540">
    <property type="entry name" value="P-loop containing nucleoside triphosphate hydrolases"/>
    <property type="match status" value="1"/>
</dbReference>
<dbReference type="Pfam" id="PF04851">
    <property type="entry name" value="ResIII"/>
    <property type="match status" value="1"/>
</dbReference>
<dbReference type="AlphaFoldDB" id="A0A6C0JH51"/>
<dbReference type="GO" id="GO:0004386">
    <property type="term" value="F:helicase activity"/>
    <property type="evidence" value="ECO:0007669"/>
    <property type="project" value="UniProtKB-KW"/>
</dbReference>
<protein>
    <recommendedName>
        <fullName evidence="6">Helicase ATP-binding domain-containing protein</fullName>
    </recommendedName>
</protein>
<dbReference type="SMART" id="SM00487">
    <property type="entry name" value="DEXDc"/>
    <property type="match status" value="1"/>
</dbReference>
<dbReference type="PANTHER" id="PTHR11274">
    <property type="entry name" value="RAD25/XP-B DNA REPAIR HELICASE"/>
    <property type="match status" value="1"/>
</dbReference>
<dbReference type="CDD" id="cd17926">
    <property type="entry name" value="DEXHc_RE"/>
    <property type="match status" value="1"/>
</dbReference>
<keyword evidence="4" id="KW-0067">ATP-binding</keyword>
<proteinExistence type="predicted"/>
<reference evidence="7" key="1">
    <citation type="journal article" date="2020" name="Nature">
        <title>Giant virus diversity and host interactions through global metagenomics.</title>
        <authorList>
            <person name="Schulz F."/>
            <person name="Roux S."/>
            <person name="Paez-Espino D."/>
            <person name="Jungbluth S."/>
            <person name="Walsh D.A."/>
            <person name="Denef V.J."/>
            <person name="McMahon K.D."/>
            <person name="Konstantinidis K.T."/>
            <person name="Eloe-Fadrosh E.A."/>
            <person name="Kyrpides N.C."/>
            <person name="Woyke T."/>
        </authorList>
    </citation>
    <scope>NUCLEOTIDE SEQUENCE</scope>
    <source>
        <strain evidence="7">GVMAG-M-3300027708-39</strain>
    </source>
</reference>
<evidence type="ECO:0000256" key="4">
    <source>
        <dbReference type="ARBA" id="ARBA00022840"/>
    </source>
</evidence>
<evidence type="ECO:0000259" key="6">
    <source>
        <dbReference type="PROSITE" id="PS51192"/>
    </source>
</evidence>
<evidence type="ECO:0000256" key="2">
    <source>
        <dbReference type="ARBA" id="ARBA00022801"/>
    </source>
</evidence>
<keyword evidence="2" id="KW-0378">Hydrolase</keyword>
<keyword evidence="1" id="KW-0547">Nucleotide-binding</keyword>
<dbReference type="InterPro" id="IPR050615">
    <property type="entry name" value="ATP-dep_DNA_Helicase"/>
</dbReference>
<dbReference type="InterPro" id="IPR014001">
    <property type="entry name" value="Helicase_ATP-bd"/>
</dbReference>
<sequence>MQNNSVLNTYLGQKGYTILKKELSLEQQKKIRNDLTIKPYVGGAMGGTTNQVTYPAYRESDKKFYVPHHYGVETFGPSKKCSISEGHDIDLEFNGVLRDYQEPVVKKFISVVTKPHDNGNVFGGGLLELPCAWGKTSGSLYILSQLKKKTLVIVHKEFLLNQWIERIQQFLPKARVGRIQGQVIDIEDKDIVIGMLQSLSMKEYPQSVFDSFGFTIIDEVHHISSQTFSNALFKIVTKYMLGLSATMNRKDGTTRVFKMFLGDVIFKGKRDEEHDVVVKAIEYYVDDDDFNHVITDFRGNVSYSSMISKLCEYNHRSEFIIKVLVNLLNDNPKQQVLILAHNRNLIKYLHDAIQHRNIATVGYYVGGMKEATLKESETKQVIVASYALAEEGLDIKSLTTLIMSTPKTNIQQSVGRILREKHGQPIVVDIIDSHEPFKNQWKKRRAFYMKEKYKIMYTTSDKFHSFGESEWKTVFDSNNPCKAKTKPKPKTAGKKKSNKSHSSTERSITNDSSDSENESDEEDEPIDIKNKNDFAVGKCLIIIKK</sequence>